<dbReference type="RefSeq" id="WP_210217467.1">
    <property type="nucleotide sequence ID" value="NZ_CP072792.1"/>
</dbReference>
<protein>
    <submittedName>
        <fullName evidence="2">Uncharacterized protein</fullName>
    </submittedName>
</protein>
<keyword evidence="3" id="KW-1185">Reference proteome</keyword>
<organism evidence="2 3">
    <name type="scientific">Thiothrix unzii</name>
    <dbReference type="NCBI Taxonomy" id="111769"/>
    <lineage>
        <taxon>Bacteria</taxon>
        <taxon>Pseudomonadati</taxon>
        <taxon>Pseudomonadota</taxon>
        <taxon>Gammaproteobacteria</taxon>
        <taxon>Thiotrichales</taxon>
        <taxon>Thiotrichaceae</taxon>
        <taxon>Thiothrix</taxon>
    </lineage>
</organism>
<keyword evidence="2" id="KW-0614">Plasmid</keyword>
<name>A0A975F684_9GAMM</name>
<accession>A0A975F684</accession>
<evidence type="ECO:0000313" key="3">
    <source>
        <dbReference type="Proteomes" id="UP000672009"/>
    </source>
</evidence>
<reference evidence="2" key="1">
    <citation type="submission" date="2021-04" db="EMBL/GenBank/DDBJ databases">
        <title>Genomics, taxonomy and metabolism of representatives of sulfur bacteria of the genus Thiothrix: Thiothrix fructosivorans QT, Thiothrix unzii A1T and three new species, Thiothrix subterranea sp. nov., Thiothrix litoralis sp. nov. and 'Candidatus Thiothrix anitrata' sp. nov.</title>
        <authorList>
            <person name="Ravin N.V."/>
            <person name="Smolyakov D."/>
            <person name="Rudenko T.S."/>
            <person name="Mardanov A.V."/>
            <person name="Beletsky A.V."/>
            <person name="Markov N.D."/>
            <person name="Fomenkov A.I."/>
            <person name="Roberts R.J."/>
            <person name="Karnachuk O.V."/>
            <person name="Novikov A."/>
            <person name="Grabovich M.Y."/>
        </authorList>
    </citation>
    <scope>NUCLEOTIDE SEQUENCE</scope>
    <source>
        <strain evidence="2">A1</strain>
        <plasmid evidence="2">pTunz3</plasmid>
    </source>
</reference>
<dbReference type="AlphaFoldDB" id="A0A975F684"/>
<evidence type="ECO:0000313" key="2">
    <source>
        <dbReference type="EMBL" id="QTR51897.1"/>
    </source>
</evidence>
<gene>
    <name evidence="2" type="ORF">J9260_00015</name>
</gene>
<sequence>MQNTIKKHNPHDYLTGTSPTERGDENRRKVVDWVYRWGYSTAPTLQALLGKKATGYAAAMAKSGWLVQTKTQTGGHDGTPKYLYTLSESGLQLAERTTQIPNLHRYPELDPFRVNQKLTRHYLLAQTSTINALATGKATDYETERMIDTDGDQLGVKRPDVVWIRDKFRVGVEVELSAKWDRKLDQFIGGIKDALEQKRYTHFMVVTDSNRIAERYREALAQPIQLWEKDKTSNKWKPGQTVAAPDWLPKRVLVELLEGKR</sequence>
<feature type="region of interest" description="Disordered" evidence="1">
    <location>
        <begin position="1"/>
        <end position="25"/>
    </location>
</feature>
<dbReference type="EMBL" id="CP072792">
    <property type="protein sequence ID" value="QTR51897.1"/>
    <property type="molecule type" value="Genomic_DNA"/>
</dbReference>
<dbReference type="Proteomes" id="UP000672009">
    <property type="component" value="Plasmid pTunz3"/>
</dbReference>
<proteinExistence type="predicted"/>
<geneLocation type="plasmid" evidence="2 3">
    <name>pTunz3</name>
</geneLocation>
<evidence type="ECO:0000256" key="1">
    <source>
        <dbReference type="SAM" id="MobiDB-lite"/>
    </source>
</evidence>
<dbReference type="KEGG" id="tun:J9260_00015"/>